<evidence type="ECO:0000259" key="1">
    <source>
        <dbReference type="Pfam" id="PF05699"/>
    </source>
</evidence>
<dbReference type="InterPro" id="IPR012337">
    <property type="entry name" value="RNaseH-like_sf"/>
</dbReference>
<evidence type="ECO:0008006" key="5">
    <source>
        <dbReference type="Google" id="ProtNLM"/>
    </source>
</evidence>
<dbReference type="EMBL" id="AFYH01260695">
    <property type="status" value="NOT_ANNOTATED_CDS"/>
    <property type="molecule type" value="Genomic_DNA"/>
</dbReference>
<dbReference type="GeneTree" id="ENSGT00940000157337"/>
<dbReference type="HOGENOM" id="CLU_006175_4_2_1"/>
<dbReference type="SUPFAM" id="SSF53098">
    <property type="entry name" value="Ribonuclease H-like"/>
    <property type="match status" value="1"/>
</dbReference>
<feature type="domain" description="HAT C-terminal dimerisation" evidence="1">
    <location>
        <begin position="624"/>
        <end position="684"/>
    </location>
</feature>
<dbReference type="InParanoid" id="H3A0C6"/>
<evidence type="ECO:0000313" key="4">
    <source>
        <dbReference type="Proteomes" id="UP000008672"/>
    </source>
</evidence>
<dbReference type="PANTHER" id="PTHR45749">
    <property type="match status" value="1"/>
</dbReference>
<name>H3A0C6_LATCH</name>
<organism evidence="3 4">
    <name type="scientific">Latimeria chalumnae</name>
    <name type="common">Coelacanth</name>
    <dbReference type="NCBI Taxonomy" id="7897"/>
    <lineage>
        <taxon>Eukaryota</taxon>
        <taxon>Metazoa</taxon>
        <taxon>Chordata</taxon>
        <taxon>Craniata</taxon>
        <taxon>Vertebrata</taxon>
        <taxon>Euteleostomi</taxon>
        <taxon>Coelacanthiformes</taxon>
        <taxon>Coelacanthidae</taxon>
        <taxon>Latimeria</taxon>
    </lineage>
</organism>
<dbReference type="InterPro" id="IPR025398">
    <property type="entry name" value="DUF4371"/>
</dbReference>
<dbReference type="InterPro" id="IPR008906">
    <property type="entry name" value="HATC_C_dom"/>
</dbReference>
<protein>
    <recommendedName>
        <fullName evidence="5">TTF-type domain-containing protein</fullName>
    </recommendedName>
</protein>
<sequence length="712" mass="82598">FDDESDDNDEEKMNTVEQLLAKPFLGLNYQEKLEVKRLEPHQPDLKLKQSSKDRGKEYTCKFTMAWYEKKKWLCGSASRKSLFCFPCLLFGGELSWTQTGVNDLKHLSKKIKKHESCKCYLDNSIKLAMFGSVNIVTQLDESYRVEIRKHNEEVDKNWYILSKLIDCVRFCGTFELALRGHDETESSLNPGLVDLVSSIDSAMEKHVKSATVFKGTSKTIQNELLDCMLDVTRDFIIQQLRNTEYVAIQADNTTDVSTKCQSVLVYRYIDGNGKIVERFYGFTQLKDSCAESIATALLDQLNIVFPEHCEKQKLIAQSYDGASVMRGEAGGVQRKVRDRYPNAHYVHCYAHQLNLIMEQAVYKIMQVRIFFLDLSSFPAFFSRSPKRTQVLEDIVARRLPRGAATHWSFNIQTVNIIYKYREDLLECFKTIECSTAFESATIREVRGFIRMLEDREFLFFLFFYSIMPHVDMLYSQLQKRDIGTVYVERVTTKFVSSINKVQESIEDLGSKLPDESEFPIRRGRRTEIKTLNQVAREVCDIIIVHAKEHFAFTKHLVSEKLLQSDLFERHNQCFPLQTLADTVQAYPMLNKERLHTEFSVIYGKPEFRGASGAMALFQLLFENNLQDTFSETVKLLQILVTTPMITVESERCFSTLKKIKTFLRNTMNQDRLNALAMLSMKKQLIQEIPDFNKRTIEKFAALKDCWAKFLYK</sequence>
<dbReference type="Ensembl" id="ENSLACT00000003127.1">
    <property type="protein sequence ID" value="ENSLACP00000003097.1"/>
    <property type="gene ID" value="ENSLACG00000002774.1"/>
</dbReference>
<evidence type="ECO:0000259" key="2">
    <source>
        <dbReference type="Pfam" id="PF14291"/>
    </source>
</evidence>
<reference evidence="3" key="3">
    <citation type="submission" date="2025-09" db="UniProtKB">
        <authorList>
            <consortium name="Ensembl"/>
        </authorList>
    </citation>
    <scope>IDENTIFICATION</scope>
</reference>
<dbReference type="GO" id="GO:0046983">
    <property type="term" value="F:protein dimerization activity"/>
    <property type="evidence" value="ECO:0007669"/>
    <property type="project" value="InterPro"/>
</dbReference>
<dbReference type="PANTHER" id="PTHR45749:SF28">
    <property type="entry name" value="ZINC FINGER MYM-TYPE PROTEIN 1-LIKE-RELATED"/>
    <property type="match status" value="1"/>
</dbReference>
<dbReference type="Pfam" id="PF14291">
    <property type="entry name" value="DUF4371"/>
    <property type="match status" value="1"/>
</dbReference>
<evidence type="ECO:0000313" key="3">
    <source>
        <dbReference type="Ensembl" id="ENSLACP00000003097.1"/>
    </source>
</evidence>
<keyword evidence="4" id="KW-1185">Reference proteome</keyword>
<dbReference type="Proteomes" id="UP000008672">
    <property type="component" value="Unassembled WGS sequence"/>
</dbReference>
<dbReference type="OMA" id="FTINAIH"/>
<dbReference type="AlphaFoldDB" id="H3A0C6"/>
<dbReference type="eggNOG" id="ENOG502R6J9">
    <property type="taxonomic scope" value="Eukaryota"/>
</dbReference>
<accession>H3A0C6</accession>
<proteinExistence type="predicted"/>
<dbReference type="Pfam" id="PF05699">
    <property type="entry name" value="Dimer_Tnp_hAT"/>
    <property type="match status" value="1"/>
</dbReference>
<reference evidence="4" key="1">
    <citation type="submission" date="2011-08" db="EMBL/GenBank/DDBJ databases">
        <title>The draft genome of Latimeria chalumnae.</title>
        <authorList>
            <person name="Di Palma F."/>
            <person name="Alfoldi J."/>
            <person name="Johnson J."/>
            <person name="Berlin A."/>
            <person name="Gnerre S."/>
            <person name="Jaffe D."/>
            <person name="MacCallum I."/>
            <person name="Young S."/>
            <person name="Walker B.J."/>
            <person name="Lander E."/>
            <person name="Lindblad-Toh K."/>
        </authorList>
    </citation>
    <scope>NUCLEOTIDE SEQUENCE [LARGE SCALE GENOMIC DNA]</scope>
    <source>
        <strain evidence="4">Wild caught</strain>
    </source>
</reference>
<feature type="domain" description="DUF4371" evidence="2">
    <location>
        <begin position="147"/>
        <end position="330"/>
    </location>
</feature>
<reference evidence="3" key="2">
    <citation type="submission" date="2025-08" db="UniProtKB">
        <authorList>
            <consortium name="Ensembl"/>
        </authorList>
    </citation>
    <scope>IDENTIFICATION</scope>
</reference>